<dbReference type="PROSITE" id="PS50850">
    <property type="entry name" value="MFS"/>
    <property type="match status" value="1"/>
</dbReference>
<dbReference type="Pfam" id="PF07690">
    <property type="entry name" value="MFS_1"/>
    <property type="match status" value="1"/>
</dbReference>
<feature type="domain" description="Major facilitator superfamily (MFS) profile" evidence="7">
    <location>
        <begin position="107"/>
        <end position="548"/>
    </location>
</feature>
<dbReference type="PANTHER" id="PTHR23507">
    <property type="entry name" value="ZGC:174356"/>
    <property type="match status" value="1"/>
</dbReference>
<evidence type="ECO:0000259" key="7">
    <source>
        <dbReference type="PROSITE" id="PS50850"/>
    </source>
</evidence>
<name>A0A0A1TAD2_9HYPO</name>
<keyword evidence="3 6" id="KW-1133">Transmembrane helix</keyword>
<evidence type="ECO:0000256" key="2">
    <source>
        <dbReference type="ARBA" id="ARBA00022692"/>
    </source>
</evidence>
<dbReference type="InterPro" id="IPR036259">
    <property type="entry name" value="MFS_trans_sf"/>
</dbReference>
<feature type="transmembrane region" description="Helical" evidence="6">
    <location>
        <begin position="520"/>
        <end position="542"/>
    </location>
</feature>
<feature type="transmembrane region" description="Helical" evidence="6">
    <location>
        <begin position="353"/>
        <end position="375"/>
    </location>
</feature>
<feature type="transmembrane region" description="Helical" evidence="6">
    <location>
        <begin position="224"/>
        <end position="249"/>
    </location>
</feature>
<evidence type="ECO:0000256" key="6">
    <source>
        <dbReference type="SAM" id="Phobius"/>
    </source>
</evidence>
<sequence length="562" mass="61582">MPILFNNIGLNYVASGVVTINRVVAEIPSHPEQPVDFAFNTSNGTTIVTFFYKRQARSYTAMNSEQTTRSREDEQTPLLTGSQQDDATHGYRFGLEDQRPPKYKVILLLSLILTCYFVGASIFVVPLNSLADDYLCRKMFPSSPDGCKGDPAERDAVSAEFADIDAWSLTFTLLPSLLSSIPFGVLADKIGRRIPFFLNVIGLTLSTWYSVFIVCNLDCIDVRWLWASGLWLVIGGGLPVMTATIYAFVSDITDPETRSQTFFFLGTLFISASIAGPFIAYFTIRAGLWFSIWLGLAFITLTIPLAWFLPETRVPSSSKTPGDETGKSAILQQIRTVCRETGRVARYQFLENTALGLSLFSLIFTTLGRSLPVVVEKYANRRYGLSWAEVGLLGSVRSFVALGTTAVVLPLVDVLLRKKLNISLAAKDMWLVRGSILIMLLGSICVGLSKSTVMFVSSLAVFGLGSGYEYAMRGLLAQIAGDSIATVYTTMSLMETIGELIAGPMLARLYRVGLGWGGDWIGLPLFAIAGLFTIAAIIVWFIRLPDNSEEQDVGQDSDLGQA</sequence>
<organism evidence="8 9">
    <name type="scientific">[Torrubiella] hemipterigena</name>
    <dbReference type="NCBI Taxonomy" id="1531966"/>
    <lineage>
        <taxon>Eukaryota</taxon>
        <taxon>Fungi</taxon>
        <taxon>Dikarya</taxon>
        <taxon>Ascomycota</taxon>
        <taxon>Pezizomycotina</taxon>
        <taxon>Sordariomycetes</taxon>
        <taxon>Hypocreomycetidae</taxon>
        <taxon>Hypocreales</taxon>
        <taxon>Clavicipitaceae</taxon>
        <taxon>Clavicipitaceae incertae sedis</taxon>
        <taxon>'Torrubiella' clade</taxon>
    </lineage>
</organism>
<feature type="transmembrane region" description="Helical" evidence="6">
    <location>
        <begin position="437"/>
        <end position="462"/>
    </location>
</feature>
<evidence type="ECO:0000313" key="8">
    <source>
        <dbReference type="EMBL" id="CEJ83810.1"/>
    </source>
</evidence>
<dbReference type="Gene3D" id="1.20.1250.20">
    <property type="entry name" value="MFS general substrate transporter like domains"/>
    <property type="match status" value="2"/>
</dbReference>
<dbReference type="InterPro" id="IPR011701">
    <property type="entry name" value="MFS"/>
</dbReference>
<dbReference type="AlphaFoldDB" id="A0A0A1TAD2"/>
<evidence type="ECO:0000256" key="1">
    <source>
        <dbReference type="ARBA" id="ARBA00004141"/>
    </source>
</evidence>
<keyword evidence="4 6" id="KW-0472">Membrane</keyword>
<accession>A0A0A1TAD2</accession>
<dbReference type="EMBL" id="CDHN01000002">
    <property type="protein sequence ID" value="CEJ83810.1"/>
    <property type="molecule type" value="Genomic_DNA"/>
</dbReference>
<dbReference type="SUPFAM" id="SSF103473">
    <property type="entry name" value="MFS general substrate transporter"/>
    <property type="match status" value="1"/>
</dbReference>
<reference evidence="8 9" key="1">
    <citation type="journal article" date="2015" name="Genome Announc.">
        <title>Draft Genome Sequence and Gene Annotation of the Entomopathogenic Fungus Verticillium hemipterigenum.</title>
        <authorList>
            <person name="Horn F."/>
            <person name="Habel A."/>
            <person name="Scharf D.H."/>
            <person name="Dworschak J."/>
            <person name="Brakhage A.A."/>
            <person name="Guthke R."/>
            <person name="Hertweck C."/>
            <person name="Linde J."/>
        </authorList>
    </citation>
    <scope>NUCLEOTIDE SEQUENCE [LARGE SCALE GENOMIC DNA]</scope>
</reference>
<feature type="region of interest" description="Disordered" evidence="5">
    <location>
        <begin position="62"/>
        <end position="85"/>
    </location>
</feature>
<keyword evidence="9" id="KW-1185">Reference proteome</keyword>
<protein>
    <recommendedName>
        <fullName evidence="7">Major facilitator superfamily (MFS) profile domain-containing protein</fullName>
    </recommendedName>
</protein>
<dbReference type="STRING" id="1531966.A0A0A1TAD2"/>
<feature type="transmembrane region" description="Helical" evidence="6">
    <location>
        <begin position="261"/>
        <end position="282"/>
    </location>
</feature>
<proteinExistence type="predicted"/>
<dbReference type="Proteomes" id="UP000039046">
    <property type="component" value="Unassembled WGS sequence"/>
</dbReference>
<evidence type="ECO:0000313" key="9">
    <source>
        <dbReference type="Proteomes" id="UP000039046"/>
    </source>
</evidence>
<dbReference type="GO" id="GO:0022857">
    <property type="term" value="F:transmembrane transporter activity"/>
    <property type="evidence" value="ECO:0007669"/>
    <property type="project" value="InterPro"/>
</dbReference>
<keyword evidence="2 6" id="KW-0812">Transmembrane</keyword>
<dbReference type="InterPro" id="IPR020846">
    <property type="entry name" value="MFS_dom"/>
</dbReference>
<gene>
    <name evidence="8" type="ORF">VHEMI03266</name>
</gene>
<dbReference type="GO" id="GO:0016020">
    <property type="term" value="C:membrane"/>
    <property type="evidence" value="ECO:0007669"/>
    <property type="project" value="UniProtKB-SubCell"/>
</dbReference>
<dbReference type="HOGENOM" id="CLU_013756_2_1_1"/>
<feature type="transmembrane region" description="Helical" evidence="6">
    <location>
        <begin position="194"/>
        <end position="212"/>
    </location>
</feature>
<evidence type="ECO:0000256" key="3">
    <source>
        <dbReference type="ARBA" id="ARBA00022989"/>
    </source>
</evidence>
<feature type="transmembrane region" description="Helical" evidence="6">
    <location>
        <begin position="395"/>
        <end position="416"/>
    </location>
</feature>
<dbReference type="OrthoDB" id="194139at2759"/>
<evidence type="ECO:0000256" key="4">
    <source>
        <dbReference type="ARBA" id="ARBA00023136"/>
    </source>
</evidence>
<feature type="transmembrane region" description="Helical" evidence="6">
    <location>
        <begin position="166"/>
        <end position="187"/>
    </location>
</feature>
<feature type="transmembrane region" description="Helical" evidence="6">
    <location>
        <begin position="288"/>
        <end position="309"/>
    </location>
</feature>
<comment type="subcellular location">
    <subcellularLocation>
        <location evidence="1">Membrane</location>
        <topology evidence="1">Multi-pass membrane protein</topology>
    </subcellularLocation>
</comment>
<evidence type="ECO:0000256" key="5">
    <source>
        <dbReference type="SAM" id="MobiDB-lite"/>
    </source>
</evidence>
<dbReference type="PANTHER" id="PTHR23507:SF1">
    <property type="entry name" value="FI18259P1-RELATED"/>
    <property type="match status" value="1"/>
</dbReference>
<feature type="transmembrane region" description="Helical" evidence="6">
    <location>
        <begin position="105"/>
        <end position="125"/>
    </location>
</feature>